<proteinExistence type="predicted"/>
<dbReference type="RefSeq" id="WP_156216107.1">
    <property type="nucleotide sequence ID" value="NZ_WOFH01000003.1"/>
</dbReference>
<dbReference type="Gene3D" id="3.10.450.50">
    <property type="match status" value="1"/>
</dbReference>
<dbReference type="AlphaFoldDB" id="A0A7K1KY77"/>
<dbReference type="Proteomes" id="UP000432015">
    <property type="component" value="Unassembled WGS sequence"/>
</dbReference>
<dbReference type="Pfam" id="PF13577">
    <property type="entry name" value="SnoaL_4"/>
    <property type="match status" value="1"/>
</dbReference>
<evidence type="ECO:0000313" key="2">
    <source>
        <dbReference type="EMBL" id="MUN37109.1"/>
    </source>
</evidence>
<name>A0A7K1KY77_9ACTN</name>
<gene>
    <name evidence="2" type="ORF">GNZ18_10925</name>
</gene>
<organism evidence="2 3">
    <name type="scientific">Actinomadura litoris</name>
    <dbReference type="NCBI Taxonomy" id="2678616"/>
    <lineage>
        <taxon>Bacteria</taxon>
        <taxon>Bacillati</taxon>
        <taxon>Actinomycetota</taxon>
        <taxon>Actinomycetes</taxon>
        <taxon>Streptosporangiales</taxon>
        <taxon>Thermomonosporaceae</taxon>
        <taxon>Actinomadura</taxon>
    </lineage>
</organism>
<keyword evidence="3" id="KW-1185">Reference proteome</keyword>
<dbReference type="EMBL" id="WOFH01000003">
    <property type="protein sequence ID" value="MUN37109.1"/>
    <property type="molecule type" value="Genomic_DNA"/>
</dbReference>
<reference evidence="2 3" key="1">
    <citation type="submission" date="2019-11" db="EMBL/GenBank/DDBJ databases">
        <authorList>
            <person name="Cao P."/>
        </authorList>
    </citation>
    <scope>NUCLEOTIDE SEQUENCE [LARGE SCALE GENOMIC DNA]</scope>
    <source>
        <strain evidence="2 3">NEAU-AAG5</strain>
    </source>
</reference>
<comment type="caution">
    <text evidence="2">The sequence shown here is derived from an EMBL/GenBank/DDBJ whole genome shotgun (WGS) entry which is preliminary data.</text>
</comment>
<accession>A0A7K1KY77</accession>
<evidence type="ECO:0000313" key="3">
    <source>
        <dbReference type="Proteomes" id="UP000432015"/>
    </source>
</evidence>
<dbReference type="InterPro" id="IPR032710">
    <property type="entry name" value="NTF2-like_dom_sf"/>
</dbReference>
<dbReference type="SUPFAM" id="SSF54427">
    <property type="entry name" value="NTF2-like"/>
    <property type="match status" value="1"/>
</dbReference>
<feature type="domain" description="SnoaL-like" evidence="1">
    <location>
        <begin position="6"/>
        <end position="142"/>
    </location>
</feature>
<sequence length="168" mass="18896">MTEIAELVDKLEIGELVARFFASLDERQADPRAHPFDEAWARRFFTEDVRFRFPVGAFAGRDIAPRMQTLAMDMWGRTQHLAGIPLVELDGDQASVRWDAVHTHVQLESTQAARADRPGELMMSGGHYDAEVARTGDGWRFRVVVLTVAWTTGKPPVFNEELARLSAS</sequence>
<dbReference type="InterPro" id="IPR037401">
    <property type="entry name" value="SnoaL-like"/>
</dbReference>
<evidence type="ECO:0000259" key="1">
    <source>
        <dbReference type="Pfam" id="PF13577"/>
    </source>
</evidence>
<protein>
    <submittedName>
        <fullName evidence="2">Nuclear transport factor 2 family protein</fullName>
    </submittedName>
</protein>